<name>A0A8X6MKC6_NEPPI</name>
<keyword evidence="2" id="KW-1185">Reference proteome</keyword>
<evidence type="ECO:0000313" key="2">
    <source>
        <dbReference type="Proteomes" id="UP000887013"/>
    </source>
</evidence>
<dbReference type="Proteomes" id="UP000887013">
    <property type="component" value="Unassembled WGS sequence"/>
</dbReference>
<protein>
    <submittedName>
        <fullName evidence="1">Uncharacterized protein</fullName>
    </submittedName>
</protein>
<comment type="caution">
    <text evidence="1">The sequence shown here is derived from an EMBL/GenBank/DDBJ whole genome shotgun (WGS) entry which is preliminary data.</text>
</comment>
<sequence>MCVNGSLDRQSKFAKATLRSTATFDLAKGFDTGFNSGDIVFSDEADFWLDGYVICKNYRIWGSKKSEFAVVRPLHSQKVIVWCGLYANGILDPHVSFCLIGKF</sequence>
<organism evidence="1 2">
    <name type="scientific">Nephila pilipes</name>
    <name type="common">Giant wood spider</name>
    <name type="synonym">Nephila maculata</name>
    <dbReference type="NCBI Taxonomy" id="299642"/>
    <lineage>
        <taxon>Eukaryota</taxon>
        <taxon>Metazoa</taxon>
        <taxon>Ecdysozoa</taxon>
        <taxon>Arthropoda</taxon>
        <taxon>Chelicerata</taxon>
        <taxon>Arachnida</taxon>
        <taxon>Araneae</taxon>
        <taxon>Araneomorphae</taxon>
        <taxon>Entelegynae</taxon>
        <taxon>Araneoidea</taxon>
        <taxon>Nephilidae</taxon>
        <taxon>Nephila</taxon>
    </lineage>
</organism>
<evidence type="ECO:0000313" key="1">
    <source>
        <dbReference type="EMBL" id="GFS59763.1"/>
    </source>
</evidence>
<dbReference type="EMBL" id="BMAW01093305">
    <property type="protein sequence ID" value="GFS59763.1"/>
    <property type="molecule type" value="Genomic_DNA"/>
</dbReference>
<accession>A0A8X6MKC6</accession>
<dbReference type="AlphaFoldDB" id="A0A8X6MKC6"/>
<dbReference type="OrthoDB" id="8001530at2759"/>
<gene>
    <name evidence="1" type="ORF">NPIL_298041</name>
</gene>
<proteinExistence type="predicted"/>
<reference evidence="1" key="1">
    <citation type="submission" date="2020-08" db="EMBL/GenBank/DDBJ databases">
        <title>Multicomponent nature underlies the extraordinary mechanical properties of spider dragline silk.</title>
        <authorList>
            <person name="Kono N."/>
            <person name="Nakamura H."/>
            <person name="Mori M."/>
            <person name="Yoshida Y."/>
            <person name="Ohtoshi R."/>
            <person name="Malay A.D."/>
            <person name="Moran D.A.P."/>
            <person name="Tomita M."/>
            <person name="Numata K."/>
            <person name="Arakawa K."/>
        </authorList>
    </citation>
    <scope>NUCLEOTIDE SEQUENCE</scope>
</reference>